<name>A0A3A9AKH2_9FIRM</name>
<evidence type="ECO:0000313" key="2">
    <source>
        <dbReference type="Proteomes" id="UP000280696"/>
    </source>
</evidence>
<reference evidence="1 2" key="1">
    <citation type="submission" date="2018-09" db="EMBL/GenBank/DDBJ databases">
        <title>Murine metabolic-syndrome-specific gut microbial biobank.</title>
        <authorList>
            <person name="Liu C."/>
        </authorList>
    </citation>
    <scope>NUCLEOTIDE SEQUENCE [LARGE SCALE GENOMIC DNA]</scope>
    <source>
        <strain evidence="1 2">0.1xD8-82</strain>
    </source>
</reference>
<protein>
    <submittedName>
        <fullName evidence="1">Uncharacterized protein</fullName>
    </submittedName>
</protein>
<accession>A0A3A9AKH2</accession>
<evidence type="ECO:0000313" key="1">
    <source>
        <dbReference type="EMBL" id="RKI92090.1"/>
    </source>
</evidence>
<keyword evidence="2" id="KW-1185">Reference proteome</keyword>
<gene>
    <name evidence="1" type="ORF">D7V94_08470</name>
</gene>
<dbReference type="RefSeq" id="WP_120468727.1">
    <property type="nucleotide sequence ID" value="NZ_RAYQ01000006.1"/>
</dbReference>
<dbReference type="OrthoDB" id="2084942at2"/>
<dbReference type="EMBL" id="RAYQ01000006">
    <property type="protein sequence ID" value="RKI92090.1"/>
    <property type="molecule type" value="Genomic_DNA"/>
</dbReference>
<organism evidence="1 2">
    <name type="scientific">Parablautia intestinalis</name>
    <dbReference type="NCBI Taxonomy" id="2320100"/>
    <lineage>
        <taxon>Bacteria</taxon>
        <taxon>Bacillati</taxon>
        <taxon>Bacillota</taxon>
        <taxon>Clostridia</taxon>
        <taxon>Lachnospirales</taxon>
        <taxon>Lachnospiraceae</taxon>
        <taxon>Parablautia</taxon>
    </lineage>
</organism>
<dbReference type="AlphaFoldDB" id="A0A3A9AKH2"/>
<sequence length="135" mass="15783">MSVLARLRSASKLDVLDLAEEIRAEATRLVWNTNIVPKGWRDIFAKPMCALCHKLYTQIRAANRIWSTTEELVEKRKAKAQEAIDTLRDIYDLINYLATTLPVDWNRFDPLLNLMLKEEGKLKNWKDNTKIVKRK</sequence>
<proteinExistence type="predicted"/>
<comment type="caution">
    <text evidence="1">The sequence shown here is derived from an EMBL/GenBank/DDBJ whole genome shotgun (WGS) entry which is preliminary data.</text>
</comment>
<dbReference type="Proteomes" id="UP000280696">
    <property type="component" value="Unassembled WGS sequence"/>
</dbReference>